<dbReference type="Gene3D" id="1.10.1280.10">
    <property type="entry name" value="Di-copper center containing domain from catechol oxidase"/>
    <property type="match status" value="1"/>
</dbReference>
<feature type="signal peptide" evidence="3">
    <location>
        <begin position="1"/>
        <end position="17"/>
    </location>
</feature>
<evidence type="ECO:0000256" key="1">
    <source>
        <dbReference type="ARBA" id="ARBA00022761"/>
    </source>
</evidence>
<evidence type="ECO:0000256" key="2">
    <source>
        <dbReference type="SAM" id="MobiDB-lite"/>
    </source>
</evidence>
<keyword evidence="8" id="KW-1185">Reference proteome</keyword>
<dbReference type="Pfam" id="PF03722">
    <property type="entry name" value="Hemocyanin_N"/>
    <property type="match status" value="1"/>
</dbReference>
<feature type="domain" description="Hemocyanin C-terminal" evidence="6">
    <location>
        <begin position="443"/>
        <end position="684"/>
    </location>
</feature>
<proteinExistence type="predicted"/>
<dbReference type="Gene3D" id="2.60.40.1520">
    <property type="entry name" value="Hemocyanin, C-terminal domain"/>
    <property type="match status" value="1"/>
</dbReference>
<feature type="domain" description="Hemocyanin N-terminal" evidence="5">
    <location>
        <begin position="29"/>
        <end position="148"/>
    </location>
</feature>
<feature type="chain" id="PRO_5035249843" evidence="3">
    <location>
        <begin position="18"/>
        <end position="915"/>
    </location>
</feature>
<evidence type="ECO:0000259" key="5">
    <source>
        <dbReference type="Pfam" id="PF03722"/>
    </source>
</evidence>
<dbReference type="InterPro" id="IPR014756">
    <property type="entry name" value="Ig_E-set"/>
</dbReference>
<keyword evidence="1" id="KW-0758">Storage protein</keyword>
<feature type="region of interest" description="Disordered" evidence="2">
    <location>
        <begin position="895"/>
        <end position="915"/>
    </location>
</feature>
<dbReference type="Pfam" id="PF00372">
    <property type="entry name" value="Hemocyanin_M"/>
    <property type="match status" value="1"/>
</dbReference>
<dbReference type="GO" id="GO:0045735">
    <property type="term" value="F:nutrient reservoir activity"/>
    <property type="evidence" value="ECO:0007669"/>
    <property type="project" value="UniProtKB-KW"/>
</dbReference>
<accession>A0A8J6H608</accession>
<organism evidence="7 8">
    <name type="scientific">Tenebrio molitor</name>
    <name type="common">Yellow mealworm beetle</name>
    <dbReference type="NCBI Taxonomy" id="7067"/>
    <lineage>
        <taxon>Eukaryota</taxon>
        <taxon>Metazoa</taxon>
        <taxon>Ecdysozoa</taxon>
        <taxon>Arthropoda</taxon>
        <taxon>Hexapoda</taxon>
        <taxon>Insecta</taxon>
        <taxon>Pterygota</taxon>
        <taxon>Neoptera</taxon>
        <taxon>Endopterygota</taxon>
        <taxon>Coleoptera</taxon>
        <taxon>Polyphaga</taxon>
        <taxon>Cucujiformia</taxon>
        <taxon>Tenebrionidae</taxon>
        <taxon>Tenebrio</taxon>
    </lineage>
</organism>
<evidence type="ECO:0000259" key="4">
    <source>
        <dbReference type="Pfam" id="PF00372"/>
    </source>
</evidence>
<dbReference type="InterPro" id="IPR005204">
    <property type="entry name" value="Hemocyanin_N"/>
</dbReference>
<evidence type="ECO:0000313" key="8">
    <source>
        <dbReference type="Proteomes" id="UP000719412"/>
    </source>
</evidence>
<dbReference type="SUPFAM" id="SSF48050">
    <property type="entry name" value="Hemocyanin, N-terminal domain"/>
    <property type="match status" value="1"/>
</dbReference>
<dbReference type="InterPro" id="IPR037020">
    <property type="entry name" value="Hemocyanin_C_sf"/>
</dbReference>
<evidence type="ECO:0000313" key="7">
    <source>
        <dbReference type="EMBL" id="KAH0808366.1"/>
    </source>
</evidence>
<dbReference type="InterPro" id="IPR000896">
    <property type="entry name" value="Hemocyanin/hexamerin_mid_dom"/>
</dbReference>
<dbReference type="PANTHER" id="PTHR11511:SF5">
    <property type="entry name" value="FAT-BODY PROTEIN 1-RELATED"/>
    <property type="match status" value="1"/>
</dbReference>
<dbReference type="Proteomes" id="UP000719412">
    <property type="component" value="Unassembled WGS sequence"/>
</dbReference>
<evidence type="ECO:0000256" key="3">
    <source>
        <dbReference type="SAM" id="SignalP"/>
    </source>
</evidence>
<gene>
    <name evidence="7" type="ORF">GEV33_014427</name>
</gene>
<dbReference type="Gene3D" id="1.20.1370.10">
    <property type="entry name" value="Hemocyanin, N-terminal domain"/>
    <property type="match status" value="1"/>
</dbReference>
<dbReference type="InterPro" id="IPR036697">
    <property type="entry name" value="Hemocyanin_N_sf"/>
</dbReference>
<comment type="caution">
    <text evidence="7">The sequence shown here is derived from an EMBL/GenBank/DDBJ whole genome shotgun (WGS) entry which is preliminary data.</text>
</comment>
<dbReference type="InterPro" id="IPR005203">
    <property type="entry name" value="Hemocyanin_C"/>
</dbReference>
<keyword evidence="3" id="KW-0732">Signal</keyword>
<dbReference type="InterPro" id="IPR008922">
    <property type="entry name" value="Di-copper_centre_dom_sf"/>
</dbReference>
<dbReference type="GO" id="GO:0005615">
    <property type="term" value="C:extracellular space"/>
    <property type="evidence" value="ECO:0007669"/>
    <property type="project" value="UniProtKB-ARBA"/>
</dbReference>
<reference evidence="7" key="1">
    <citation type="journal article" date="2020" name="J Insects Food Feed">
        <title>The yellow mealworm (Tenebrio molitor) genome: a resource for the emerging insects as food and feed industry.</title>
        <authorList>
            <person name="Eriksson T."/>
            <person name="Andere A."/>
            <person name="Kelstrup H."/>
            <person name="Emery V."/>
            <person name="Picard C."/>
        </authorList>
    </citation>
    <scope>NUCLEOTIDE SEQUENCE</scope>
    <source>
        <strain evidence="7">Stoneville</strain>
        <tissue evidence="7">Whole head</tissue>
    </source>
</reference>
<dbReference type="AlphaFoldDB" id="A0A8J6H608"/>
<dbReference type="Pfam" id="PF03723">
    <property type="entry name" value="Hemocyanin_C"/>
    <property type="match status" value="1"/>
</dbReference>
<evidence type="ECO:0000259" key="6">
    <source>
        <dbReference type="Pfam" id="PF03723"/>
    </source>
</evidence>
<feature type="domain" description="Hemocyanin middle" evidence="4">
    <location>
        <begin position="155"/>
        <end position="431"/>
    </location>
</feature>
<protein>
    <submittedName>
        <fullName evidence="7">Uncharacterized protein</fullName>
    </submittedName>
</protein>
<dbReference type="SUPFAM" id="SSF81296">
    <property type="entry name" value="E set domains"/>
    <property type="match status" value="1"/>
</dbReference>
<sequence>MRFLLVALLAGVCAASAVSVQNEPVTNPQRQKEIYRLFKYINQPSYYKDHIEIAENYHFYENKEGYSKPEVVEEFYNYWRYGKALKRGEIFSAFTKEHLKPAIALFKLFYYANNWETFYKTAVWARNYVSEGMFLYTFSVALVHRPDTYYYTLPPIYEIYPYYFYNAEVIQEAQYYKQLYNGQSGANYNNRVIFANYSGHYLNLNPEQSLSYFTEDIGVNSFYYYYNLYYPFWMSGEEFNLKADNRGELFYYMYQQILARYYLERLSNGFGEIKTFNWEVPLETGYYPSLVYPNGLQFPTRPNFAKLEDYFYTYGQKYGDNRYVYSYTYVKDYERRIRDVIDLGYVYTKSGQKVELFSSEGLDVLGNLIECSMDSPYYKFYGAYHMFARHLLGYAYQPYTYHKSQPSALEHFETSMRDPAFYQLFKKIIYHFFRFKAQHYKAYTMKDLLFEGVTVKNVEFDRLVTYFDKYYADLTNAVYVTPEEYVQDNFKVQVAQERLNHKPFTYKVYVDANTETDAVVKIFLGPKYDQYGRYINLTDNWMNFVQFDHFVYKLKSGQNVITRNSRQIYNYIHDRTSYYEVYQKVMGVSDQLIANYKESQFWFGFPQRFMLPKGSYGGVPYQFYVVVSKVVPYKYRKTDIPMVGTGSQYVDGYPMGYPFDRPVYWDKVFFDIPNAYFYETKIYHRDADAANYSQDYYSKQQNYRGSYDYSKQQDYTTPQYYKQQNRQQYYGQAYPKQSYYGQQYSAGQEYDEVDSFLSFYGGHLKKRYKWHAPSICQIDVEGRGRLPNSMANMMLAVVATLSHCSRCLYSSHVRVYEVLFKNTVENNGTNPVGVGMDFWGYLARFKTSPLNSPRNRPEEMEEKKQYSALTIDRAAFLLLRVKKAFKKKKLQRKERERRLHADRFQTTIESEQDPG</sequence>
<dbReference type="PRINTS" id="PR00187">
    <property type="entry name" value="HAEMOCYANIN"/>
</dbReference>
<dbReference type="SUPFAM" id="SSF48056">
    <property type="entry name" value="Di-copper centre-containing domain"/>
    <property type="match status" value="1"/>
</dbReference>
<dbReference type="PROSITE" id="PS00210">
    <property type="entry name" value="HEMOCYANIN_2"/>
    <property type="match status" value="1"/>
</dbReference>
<dbReference type="InterPro" id="IPR013788">
    <property type="entry name" value="Hemocyanin/hexamerin"/>
</dbReference>
<dbReference type="PANTHER" id="PTHR11511">
    <property type="entry name" value="LARVAL STORAGE PROTEIN/PHENOLOXIDASE"/>
    <property type="match status" value="1"/>
</dbReference>
<name>A0A8J6H608_TENMO</name>
<reference evidence="7" key="2">
    <citation type="submission" date="2021-08" db="EMBL/GenBank/DDBJ databases">
        <authorList>
            <person name="Eriksson T."/>
        </authorList>
    </citation>
    <scope>NUCLEOTIDE SEQUENCE</scope>
    <source>
        <strain evidence="7">Stoneville</strain>
        <tissue evidence="7">Whole head</tissue>
    </source>
</reference>
<dbReference type="EMBL" id="JABDTM020028821">
    <property type="protein sequence ID" value="KAH0808366.1"/>
    <property type="molecule type" value="Genomic_DNA"/>
</dbReference>